<feature type="transmembrane region" description="Helical" evidence="6">
    <location>
        <begin position="285"/>
        <end position="304"/>
    </location>
</feature>
<organism evidence="8 9">
    <name type="scientific">Enterovibrio norvegicus FF-454</name>
    <dbReference type="NCBI Taxonomy" id="1185651"/>
    <lineage>
        <taxon>Bacteria</taxon>
        <taxon>Pseudomonadati</taxon>
        <taxon>Pseudomonadota</taxon>
        <taxon>Gammaproteobacteria</taxon>
        <taxon>Vibrionales</taxon>
        <taxon>Vibrionaceae</taxon>
        <taxon>Enterovibrio</taxon>
    </lineage>
</organism>
<keyword evidence="5 6" id="KW-0472">Membrane</keyword>
<accession>A0A1E5C5R2</accession>
<dbReference type="Proteomes" id="UP000095039">
    <property type="component" value="Unassembled WGS sequence"/>
</dbReference>
<keyword evidence="9" id="KW-1185">Reference proteome</keyword>
<gene>
    <name evidence="8" type="ORF">A1OK_09865</name>
</gene>
<evidence type="ECO:0000256" key="3">
    <source>
        <dbReference type="ARBA" id="ARBA00022692"/>
    </source>
</evidence>
<feature type="transmembrane region" description="Helical" evidence="6">
    <location>
        <begin position="103"/>
        <end position="124"/>
    </location>
</feature>
<reference evidence="8 9" key="1">
    <citation type="journal article" date="2012" name="Science">
        <title>Ecological populations of bacteria act as socially cohesive units of antibiotic production and resistance.</title>
        <authorList>
            <person name="Cordero O.X."/>
            <person name="Wildschutte H."/>
            <person name="Kirkup B."/>
            <person name="Proehl S."/>
            <person name="Ngo L."/>
            <person name="Hussain F."/>
            <person name="Le Roux F."/>
            <person name="Mincer T."/>
            <person name="Polz M.F."/>
        </authorList>
    </citation>
    <scope>NUCLEOTIDE SEQUENCE [LARGE SCALE GENOMIC DNA]</scope>
    <source>
        <strain evidence="8 9">FF-454</strain>
    </source>
</reference>
<comment type="subcellular location">
    <subcellularLocation>
        <location evidence="1">Cell membrane</location>
        <topology evidence="1">Multi-pass membrane protein</topology>
    </subcellularLocation>
</comment>
<evidence type="ECO:0000313" key="8">
    <source>
        <dbReference type="EMBL" id="OEE60836.1"/>
    </source>
</evidence>
<protein>
    <submittedName>
        <fullName evidence="8">Pilus assembly protein TadB</fullName>
    </submittedName>
</protein>
<feature type="domain" description="Type II secretion system protein GspF" evidence="7">
    <location>
        <begin position="140"/>
        <end position="264"/>
    </location>
</feature>
<dbReference type="EMBL" id="AJWN02000058">
    <property type="protein sequence ID" value="OEE60836.1"/>
    <property type="molecule type" value="Genomic_DNA"/>
</dbReference>
<dbReference type="AlphaFoldDB" id="A0A1E5C5R2"/>
<evidence type="ECO:0000313" key="9">
    <source>
        <dbReference type="Proteomes" id="UP000095039"/>
    </source>
</evidence>
<dbReference type="PANTHER" id="PTHR35007:SF2">
    <property type="entry name" value="PILUS ASSEMBLE PROTEIN"/>
    <property type="match status" value="1"/>
</dbReference>
<keyword evidence="4 6" id="KW-1133">Transmembrane helix</keyword>
<comment type="caution">
    <text evidence="8">The sequence shown here is derived from an EMBL/GenBank/DDBJ whole genome shotgun (WGS) entry which is preliminary data.</text>
</comment>
<dbReference type="PANTHER" id="PTHR35007">
    <property type="entry name" value="INTEGRAL MEMBRANE PROTEIN-RELATED"/>
    <property type="match status" value="1"/>
</dbReference>
<dbReference type="Pfam" id="PF00482">
    <property type="entry name" value="T2SSF"/>
    <property type="match status" value="1"/>
</dbReference>
<feature type="transmembrane region" description="Helical" evidence="6">
    <location>
        <begin position="70"/>
        <end position="97"/>
    </location>
</feature>
<proteinExistence type="predicted"/>
<evidence type="ECO:0000259" key="7">
    <source>
        <dbReference type="Pfam" id="PF00482"/>
    </source>
</evidence>
<keyword evidence="2" id="KW-1003">Cell membrane</keyword>
<evidence type="ECO:0000256" key="1">
    <source>
        <dbReference type="ARBA" id="ARBA00004651"/>
    </source>
</evidence>
<evidence type="ECO:0000256" key="2">
    <source>
        <dbReference type="ARBA" id="ARBA00022475"/>
    </source>
</evidence>
<name>A0A1E5C5R2_9GAMM</name>
<dbReference type="InterPro" id="IPR018076">
    <property type="entry name" value="T2SS_GspF_dom"/>
</dbReference>
<feature type="transmembrane region" description="Helical" evidence="6">
    <location>
        <begin position="248"/>
        <end position="265"/>
    </location>
</feature>
<evidence type="ECO:0000256" key="6">
    <source>
        <dbReference type="SAM" id="Phobius"/>
    </source>
</evidence>
<sequence length="308" mass="34857">MIANLIYCLFVAVGLYIFHKQTRLKARRESMLRDNNPLPVTRFLENRAVDMEALTQTTLPQRIRRYAENIFAGIGEFAVLKIIAFYFVTASAGVYMLSTLFKVGTLAGLVIVLPLATFLGIRYLDIRAQRAFENHFPDALNMIASSVSAGESLLHAIQFVGQSLDNIVGKEFKIMGERLNMGESTDTVFRKACSRFPTPAFQFFVISMRVNVNRGGQLRHVITRLNRVLFDARSIDMKKRAMTAEARMSAYIVCAIPFFFLFGVMRLLSPENYDFVMNNPEGRPLLYYTLISQAIGMSIITALMRSVK</sequence>
<dbReference type="GO" id="GO:0005886">
    <property type="term" value="C:plasma membrane"/>
    <property type="evidence" value="ECO:0007669"/>
    <property type="project" value="UniProtKB-SubCell"/>
</dbReference>
<evidence type="ECO:0000256" key="4">
    <source>
        <dbReference type="ARBA" id="ARBA00022989"/>
    </source>
</evidence>
<evidence type="ECO:0000256" key="5">
    <source>
        <dbReference type="ARBA" id="ARBA00023136"/>
    </source>
</evidence>
<dbReference type="RefSeq" id="WP_016959152.1">
    <property type="nucleotide sequence ID" value="NZ_AJWN02000058.1"/>
</dbReference>
<keyword evidence="3 6" id="KW-0812">Transmembrane</keyword>